<evidence type="ECO:0000256" key="2">
    <source>
        <dbReference type="ARBA" id="ARBA00008873"/>
    </source>
</evidence>
<dbReference type="GO" id="GO:0005783">
    <property type="term" value="C:endoplasmic reticulum"/>
    <property type="evidence" value="ECO:0007669"/>
    <property type="project" value="TreeGrafter"/>
</dbReference>
<dbReference type="InterPro" id="IPR027469">
    <property type="entry name" value="Cation_efflux_TMD_sf"/>
</dbReference>
<protein>
    <recommendedName>
        <fullName evidence="9">Cation efflux protein cytoplasmic domain-containing protein</fullName>
    </recommendedName>
</protein>
<feature type="region of interest" description="Disordered" evidence="7">
    <location>
        <begin position="118"/>
        <end position="155"/>
    </location>
</feature>
<dbReference type="GO" id="GO:0005794">
    <property type="term" value="C:Golgi apparatus"/>
    <property type="evidence" value="ECO:0007669"/>
    <property type="project" value="TreeGrafter"/>
</dbReference>
<dbReference type="GO" id="GO:0019855">
    <property type="term" value="F:calcium channel inhibitor activity"/>
    <property type="evidence" value="ECO:0007669"/>
    <property type="project" value="TreeGrafter"/>
</dbReference>
<dbReference type="GeneTree" id="ENSGT00940000156484"/>
<feature type="transmembrane region" description="Helical" evidence="8">
    <location>
        <begin position="197"/>
        <end position="215"/>
    </location>
</feature>
<comment type="similarity">
    <text evidence="2">Belongs to the cation diffusion facilitator (CDF) transporter (TC 2.A.4) family. SLC30A subfamily.</text>
</comment>
<evidence type="ECO:0000256" key="4">
    <source>
        <dbReference type="ARBA" id="ARBA00022833"/>
    </source>
</evidence>
<reference evidence="10" key="2">
    <citation type="submission" date="2025-08" db="UniProtKB">
        <authorList>
            <consortium name="Ensembl"/>
        </authorList>
    </citation>
    <scope>IDENTIFICATION</scope>
</reference>
<dbReference type="InterPro" id="IPR036837">
    <property type="entry name" value="Cation_efflux_CTD_sf"/>
</dbReference>
<dbReference type="Gene3D" id="1.20.1510.10">
    <property type="entry name" value="Cation efflux protein transmembrane domain"/>
    <property type="match status" value="1"/>
</dbReference>
<feature type="compositionally biased region" description="Low complexity" evidence="7">
    <location>
        <begin position="84"/>
        <end position="97"/>
    </location>
</feature>
<reference evidence="11" key="1">
    <citation type="submission" date="2018-06" db="EMBL/GenBank/DDBJ databases">
        <title>Genome assembly of Danube salmon.</title>
        <authorList>
            <person name="Macqueen D.J."/>
            <person name="Gundappa M.K."/>
        </authorList>
    </citation>
    <scope>NUCLEOTIDE SEQUENCE [LARGE SCALE GENOMIC DNA]</scope>
</reference>
<name>A0A4W5JMM6_9TELE</name>
<dbReference type="SUPFAM" id="SSF161111">
    <property type="entry name" value="Cation efflux protein transmembrane domain-like"/>
    <property type="match status" value="1"/>
</dbReference>
<feature type="region of interest" description="Disordered" evidence="7">
    <location>
        <begin position="318"/>
        <end position="392"/>
    </location>
</feature>
<dbReference type="STRING" id="62062.ENSHHUP00000006183"/>
<sequence length="643" mass="67886">MCLYPLTGEMASRFGLRHGSSLHRCMLVLTFLLLLCEIVVSRLCNSIITMVDVFHTLFLLMHMALPLAQPTLGRSPPKPPPASPLSTSITSTPTQSPVKSPPYALTTSCVSPIPSSSTPCPSSPLSTPVLTTTSQFPSKPLTPTTTHCFSPDHSESNHLTSYPHPTLSVPANPFPRRLPPLASLCGLSYREARVQPLGALISALLLAALCVSVSLDILSHTLQPHPILRPLLATVMGAVSLLYNLLVLGLSRGSWLGTKTRAAWEGEESSVLGVNGKVKAKIQTKDSTGVGGENDLSNLPTSLDGAFQDGALVLCNPGTSSVLNPDSDSQHPSQTSPLHCHGAHTLPADCRTSETPNNFPHPEASGCHPKDPHSEVSRCVGHRDNQTDPTTASALKLESPTRPRVQLPACLPSLIALTQALLGSILALTNGFTLLLLGPDCLHGSGACGPFVYLDPGFSMVAVVVLLATALPQVCRYGWLLLQASPSQVCVSDLGRRIASVPGVQAVHDLHVWQLTESCLVASVHVHCNAGFQIHRCGDLMSGVTKVLQSVGVSCCTVQPEFLLSTPTPTANCNLDNNNTTPTIIHREIPPLPSHLACSLACGKGCAGKMCCAPLEEGSAEPLAPSAGETEEPHVLIIENAFL</sequence>
<dbReference type="GO" id="GO:0005385">
    <property type="term" value="F:zinc ion transmembrane transporter activity"/>
    <property type="evidence" value="ECO:0007669"/>
    <property type="project" value="TreeGrafter"/>
</dbReference>
<feature type="compositionally biased region" description="Polar residues" evidence="7">
    <location>
        <begin position="135"/>
        <end position="148"/>
    </location>
</feature>
<evidence type="ECO:0000259" key="9">
    <source>
        <dbReference type="Pfam" id="PF16916"/>
    </source>
</evidence>
<evidence type="ECO:0000256" key="7">
    <source>
        <dbReference type="SAM" id="MobiDB-lite"/>
    </source>
</evidence>
<keyword evidence="3 8" id="KW-0812">Transmembrane</keyword>
<feature type="transmembrane region" description="Helical" evidence="8">
    <location>
        <begin position="457"/>
        <end position="475"/>
    </location>
</feature>
<dbReference type="AlphaFoldDB" id="A0A4W5JMM6"/>
<dbReference type="GO" id="GO:0016020">
    <property type="term" value="C:membrane"/>
    <property type="evidence" value="ECO:0007669"/>
    <property type="project" value="UniProtKB-SubCell"/>
</dbReference>
<keyword evidence="11" id="KW-1185">Reference proteome</keyword>
<dbReference type="InterPro" id="IPR027470">
    <property type="entry name" value="Cation_efflux_CTD"/>
</dbReference>
<keyword evidence="4" id="KW-0862">Zinc</keyword>
<dbReference type="GO" id="GO:0010312">
    <property type="term" value="P:detoxification of zinc ion"/>
    <property type="evidence" value="ECO:0007669"/>
    <property type="project" value="TreeGrafter"/>
</dbReference>
<dbReference type="Pfam" id="PF16916">
    <property type="entry name" value="ZT_dimer"/>
    <property type="match status" value="1"/>
</dbReference>
<feature type="domain" description="Cation efflux protein cytoplasmic" evidence="9">
    <location>
        <begin position="491"/>
        <end position="560"/>
    </location>
</feature>
<evidence type="ECO:0000256" key="3">
    <source>
        <dbReference type="ARBA" id="ARBA00022692"/>
    </source>
</evidence>
<evidence type="ECO:0000313" key="11">
    <source>
        <dbReference type="Proteomes" id="UP000314982"/>
    </source>
</evidence>
<comment type="subcellular location">
    <subcellularLocation>
        <location evidence="1">Membrane</location>
        <topology evidence="1">Multi-pass membrane protein</topology>
    </subcellularLocation>
</comment>
<dbReference type="GO" id="GO:0006882">
    <property type="term" value="P:intracellular zinc ion homeostasis"/>
    <property type="evidence" value="ECO:0007669"/>
    <property type="project" value="TreeGrafter"/>
</dbReference>
<feature type="compositionally biased region" description="Low complexity" evidence="7">
    <location>
        <begin position="118"/>
        <end position="134"/>
    </location>
</feature>
<evidence type="ECO:0000313" key="10">
    <source>
        <dbReference type="Ensembl" id="ENSHHUP00000006183.1"/>
    </source>
</evidence>
<feature type="compositionally biased region" description="Basic and acidic residues" evidence="7">
    <location>
        <begin position="368"/>
        <end position="386"/>
    </location>
</feature>
<evidence type="ECO:0000256" key="1">
    <source>
        <dbReference type="ARBA" id="ARBA00004141"/>
    </source>
</evidence>
<feature type="transmembrane region" description="Helical" evidence="8">
    <location>
        <begin position="227"/>
        <end position="251"/>
    </location>
</feature>
<feature type="region of interest" description="Disordered" evidence="7">
    <location>
        <begin position="71"/>
        <end position="102"/>
    </location>
</feature>
<dbReference type="Ensembl" id="ENSHHUT00000006366.1">
    <property type="protein sequence ID" value="ENSHHUP00000006183.1"/>
    <property type="gene ID" value="ENSHHUG00000003816.1"/>
</dbReference>
<evidence type="ECO:0000256" key="5">
    <source>
        <dbReference type="ARBA" id="ARBA00022989"/>
    </source>
</evidence>
<evidence type="ECO:0000256" key="8">
    <source>
        <dbReference type="SAM" id="Phobius"/>
    </source>
</evidence>
<accession>A0A4W5JMM6</accession>
<dbReference type="SUPFAM" id="SSF160240">
    <property type="entry name" value="Cation efflux protein cytoplasmic domain-like"/>
    <property type="match status" value="1"/>
</dbReference>
<dbReference type="PANTHER" id="PTHR45820:SF6">
    <property type="entry name" value="ZINC_CADMIUM RESISTANCE PROTEIN-LIKE"/>
    <property type="match status" value="1"/>
</dbReference>
<keyword evidence="5 8" id="KW-1133">Transmembrane helix</keyword>
<proteinExistence type="inferred from homology"/>
<feature type="compositionally biased region" description="Polar residues" evidence="7">
    <location>
        <begin position="318"/>
        <end position="337"/>
    </location>
</feature>
<organism evidence="10 11">
    <name type="scientific">Hucho hucho</name>
    <name type="common">huchen</name>
    <dbReference type="NCBI Taxonomy" id="62062"/>
    <lineage>
        <taxon>Eukaryota</taxon>
        <taxon>Metazoa</taxon>
        <taxon>Chordata</taxon>
        <taxon>Craniata</taxon>
        <taxon>Vertebrata</taxon>
        <taxon>Euteleostomi</taxon>
        <taxon>Actinopterygii</taxon>
        <taxon>Neopterygii</taxon>
        <taxon>Teleostei</taxon>
        <taxon>Protacanthopterygii</taxon>
        <taxon>Salmoniformes</taxon>
        <taxon>Salmonidae</taxon>
        <taxon>Salmoninae</taxon>
        <taxon>Hucho</taxon>
    </lineage>
</organism>
<keyword evidence="6 8" id="KW-0472">Membrane</keyword>
<reference evidence="10" key="3">
    <citation type="submission" date="2025-09" db="UniProtKB">
        <authorList>
            <consortium name="Ensembl"/>
        </authorList>
    </citation>
    <scope>IDENTIFICATION</scope>
</reference>
<evidence type="ECO:0000256" key="6">
    <source>
        <dbReference type="ARBA" id="ARBA00023136"/>
    </source>
</evidence>
<dbReference type="Proteomes" id="UP000314982">
    <property type="component" value="Unassembled WGS sequence"/>
</dbReference>
<feature type="transmembrane region" description="Helical" evidence="8">
    <location>
        <begin position="414"/>
        <end position="437"/>
    </location>
</feature>
<dbReference type="PANTHER" id="PTHR45820">
    <property type="entry name" value="FI23527P1"/>
    <property type="match status" value="1"/>
</dbReference>
<feature type="transmembrane region" description="Helical" evidence="8">
    <location>
        <begin position="21"/>
        <end position="40"/>
    </location>
</feature>